<dbReference type="HOGENOM" id="CLU_326641_0_0_1"/>
<evidence type="ECO:0000256" key="1">
    <source>
        <dbReference type="SAM" id="MobiDB-lite"/>
    </source>
</evidence>
<proteinExistence type="predicted"/>
<dbReference type="EMBL" id="CP000589">
    <property type="protein sequence ID" value="ABO97768.1"/>
    <property type="molecule type" value="Genomic_DNA"/>
</dbReference>
<dbReference type="Proteomes" id="UP000001568">
    <property type="component" value="Chromosome 9"/>
</dbReference>
<sequence>MAREDGARRKERKDERTVAMEKMVMELAAAAAVVDGNKTSVSERASGASGGSSLTRAPDAEREREEGQALTLDALVMASAGSNKRAKSAGVKVAKRKKMEDKGERRWYCCSCKQTLTPEHFDPNLETCRLCLAKRRAKDRAKKRLRGLQLKHHLLSADEKDVAAFLLGVYHPALTQQGPRSSSFNSIQMNVQRASMEVSAFVEDFRSFLEDKPKEQADRLVRTFLGLDDAGERLTPHQVINEKGSAKRNTMSSKANSAKATHNYRAPASSMGGRQELTKSLDTVYDKYDALLKNTSDDQTWVRFAAENEQDTDLDAEKVNYSAPIHESAAETGTNEKDDVYSAIMHGADPTVSHYLYQFLFMNQPTIGGEHSTMVVESDLPQLTGQLPLRAVDSLSEGSSLNGATNVSSESDNVYNTLDEEELNGNAYAFKGSLVMGWIGGARDGKRELLAKENGILPDDMHPQAVFSHGRLFDARTPGKLVPLTETENLHGFSEDLAIFPVKDSSSDIVRIHIPPGSFSEELGVRALHDGHYIDSELRHRRNGGAEVILYPNGRDDRERNAIVILGAVHLQCFVRSGTAKQMPIGCNIPALFIPSQAHAKEISDGVEHIAQVKGTKAARQFLSSLAYVLVHGEPKSAKFEFVVEMAHILALTRTLDLLERLAMLAKSSLSSDDSDTSISEVARLEVYKPSDNFWQHAGHTDSFLGILLCLVAGFIRLIASAVSGARLNYGFYATLLAAAALSATNPKTRVDIKSIAFNMLFIWAHAASMHSDDLTNQMTSYGKALVITLALSALNASHSRMSSSSSFVLPQLAFAGSGYNPHTIFRFMKQALPQDGSIPQNALRAHAWTVHISCALLAPAILISCISQLPGARVRSKSKLA</sequence>
<name>A4S255_OSTLU</name>
<feature type="region of interest" description="Disordered" evidence="1">
    <location>
        <begin position="35"/>
        <end position="66"/>
    </location>
</feature>
<feature type="region of interest" description="Disordered" evidence="1">
    <location>
        <begin position="244"/>
        <end position="275"/>
    </location>
</feature>
<keyword evidence="3" id="KW-1185">Reference proteome</keyword>
<accession>A4S255</accession>
<dbReference type="KEGG" id="olu:OSTLU_33330"/>
<dbReference type="OMA" id="DDQTWVR"/>
<dbReference type="OrthoDB" id="10531048at2759"/>
<protein>
    <submittedName>
        <fullName evidence="2">Uncharacterized protein</fullName>
    </submittedName>
</protein>
<dbReference type="Gramene" id="ABO97768">
    <property type="protein sequence ID" value="ABO97768"/>
    <property type="gene ID" value="OSTLU_33330"/>
</dbReference>
<dbReference type="GeneID" id="5003721"/>
<dbReference type="AlphaFoldDB" id="A4S255"/>
<gene>
    <name evidence="2" type="ORF">OSTLU_33330</name>
</gene>
<evidence type="ECO:0000313" key="3">
    <source>
        <dbReference type="Proteomes" id="UP000001568"/>
    </source>
</evidence>
<reference evidence="2 3" key="1">
    <citation type="journal article" date="2007" name="Proc. Natl. Acad. Sci. U.S.A.">
        <title>The tiny eukaryote Ostreococcus provides genomic insights into the paradox of plankton speciation.</title>
        <authorList>
            <person name="Palenik B."/>
            <person name="Grimwood J."/>
            <person name="Aerts A."/>
            <person name="Rouze P."/>
            <person name="Salamov A."/>
            <person name="Putnam N."/>
            <person name="Dupont C."/>
            <person name="Jorgensen R."/>
            <person name="Derelle E."/>
            <person name="Rombauts S."/>
            <person name="Zhou K."/>
            <person name="Otillar R."/>
            <person name="Merchant S.S."/>
            <person name="Podell S."/>
            <person name="Gaasterland T."/>
            <person name="Napoli C."/>
            <person name="Gendler K."/>
            <person name="Manuell A."/>
            <person name="Tai V."/>
            <person name="Vallon O."/>
            <person name="Piganeau G."/>
            <person name="Jancek S."/>
            <person name="Heijde M."/>
            <person name="Jabbari K."/>
            <person name="Bowler C."/>
            <person name="Lohr M."/>
            <person name="Robbens S."/>
            <person name="Werner G."/>
            <person name="Dubchak I."/>
            <person name="Pazour G.J."/>
            <person name="Ren Q."/>
            <person name="Paulsen I."/>
            <person name="Delwiche C."/>
            <person name="Schmutz J."/>
            <person name="Rokhsar D."/>
            <person name="Van de Peer Y."/>
            <person name="Moreau H."/>
            <person name="Grigoriev I.V."/>
        </authorList>
    </citation>
    <scope>NUCLEOTIDE SEQUENCE [LARGE SCALE GENOMIC DNA]</scope>
    <source>
        <strain evidence="2 3">CCE9901</strain>
    </source>
</reference>
<organism evidence="2 3">
    <name type="scientific">Ostreococcus lucimarinus (strain CCE9901)</name>
    <dbReference type="NCBI Taxonomy" id="436017"/>
    <lineage>
        <taxon>Eukaryota</taxon>
        <taxon>Viridiplantae</taxon>
        <taxon>Chlorophyta</taxon>
        <taxon>Mamiellophyceae</taxon>
        <taxon>Mamiellales</taxon>
        <taxon>Bathycoccaceae</taxon>
        <taxon>Ostreococcus</taxon>
    </lineage>
</organism>
<evidence type="ECO:0000313" key="2">
    <source>
        <dbReference type="EMBL" id="ABO97768.1"/>
    </source>
</evidence>
<feature type="compositionally biased region" description="Polar residues" evidence="1">
    <location>
        <begin position="247"/>
        <end position="260"/>
    </location>
</feature>
<dbReference type="RefSeq" id="XP_001419475.1">
    <property type="nucleotide sequence ID" value="XM_001419438.1"/>
</dbReference>